<feature type="transmembrane region" description="Helical" evidence="2">
    <location>
        <begin position="66"/>
        <end position="92"/>
    </location>
</feature>
<dbReference type="OrthoDB" id="9804872at2"/>
<dbReference type="RefSeq" id="WP_122972251.1">
    <property type="nucleotide sequence ID" value="NZ_RHLQ01000023.1"/>
</dbReference>
<dbReference type="AlphaFoldDB" id="A0A3M8H8M9"/>
<comment type="caution">
    <text evidence="4">The sequence shown here is derived from an EMBL/GenBank/DDBJ whole genome shotgun (WGS) entry which is preliminary data.</text>
</comment>
<dbReference type="Gene3D" id="3.10.620.30">
    <property type="match status" value="1"/>
</dbReference>
<feature type="transmembrane region" description="Helical" evidence="2">
    <location>
        <begin position="163"/>
        <end position="181"/>
    </location>
</feature>
<feature type="transmembrane region" description="Helical" evidence="2">
    <location>
        <begin position="12"/>
        <end position="30"/>
    </location>
</feature>
<proteinExistence type="predicted"/>
<feature type="transmembrane region" description="Helical" evidence="2">
    <location>
        <begin position="36"/>
        <end position="54"/>
    </location>
</feature>
<dbReference type="SMART" id="SM00460">
    <property type="entry name" value="TGc"/>
    <property type="match status" value="1"/>
</dbReference>
<dbReference type="Pfam" id="PF01841">
    <property type="entry name" value="Transglut_core"/>
    <property type="match status" value="1"/>
</dbReference>
<feature type="transmembrane region" description="Helical" evidence="2">
    <location>
        <begin position="139"/>
        <end position="157"/>
    </location>
</feature>
<keyword evidence="2" id="KW-1133">Transmembrane helix</keyword>
<feature type="transmembrane region" description="Helical" evidence="2">
    <location>
        <begin position="112"/>
        <end position="130"/>
    </location>
</feature>
<feature type="transmembrane region" description="Helical" evidence="2">
    <location>
        <begin position="201"/>
        <end position="219"/>
    </location>
</feature>
<accession>A0A3M8H8M9</accession>
<dbReference type="InterPro" id="IPR052901">
    <property type="entry name" value="Bact_TGase-like"/>
</dbReference>
<feature type="domain" description="Transglutaminase-like" evidence="3">
    <location>
        <begin position="479"/>
        <end position="553"/>
    </location>
</feature>
<evidence type="ECO:0000313" key="4">
    <source>
        <dbReference type="EMBL" id="RNC98658.1"/>
    </source>
</evidence>
<feature type="transmembrane region" description="Helical" evidence="2">
    <location>
        <begin position="615"/>
        <end position="634"/>
    </location>
</feature>
<reference evidence="4 5" key="1">
    <citation type="journal article" date="2014" name="Int. J. Syst. Evol. Microbiol.">
        <title>Lysinibacillus halotolerans sp. nov., isolated from saline-alkaline soil.</title>
        <authorList>
            <person name="Kong D."/>
            <person name="Wang Y."/>
            <person name="Zhao B."/>
            <person name="Li Y."/>
            <person name="Song J."/>
            <person name="Zhai Y."/>
            <person name="Zhang C."/>
            <person name="Wang H."/>
            <person name="Chen X."/>
            <person name="Zhao B."/>
            <person name="Ruan Z."/>
        </authorList>
    </citation>
    <scope>NUCLEOTIDE SEQUENCE [LARGE SCALE GENOMIC DNA]</scope>
    <source>
        <strain evidence="4 5">MCCC 1A12703</strain>
    </source>
</reference>
<name>A0A3M8H8M9_9BACI</name>
<evidence type="ECO:0000256" key="2">
    <source>
        <dbReference type="SAM" id="Phobius"/>
    </source>
</evidence>
<dbReference type="PANTHER" id="PTHR42736">
    <property type="entry name" value="PROTEIN-GLUTAMINE GAMMA-GLUTAMYLTRANSFERASE"/>
    <property type="match status" value="1"/>
</dbReference>
<dbReference type="EMBL" id="RHLQ01000023">
    <property type="protein sequence ID" value="RNC98658.1"/>
    <property type="molecule type" value="Genomic_DNA"/>
</dbReference>
<dbReference type="SUPFAM" id="SSF54001">
    <property type="entry name" value="Cysteine proteinases"/>
    <property type="match status" value="1"/>
</dbReference>
<protein>
    <submittedName>
        <fullName evidence="4">Transglutaminase</fullName>
    </submittedName>
</protein>
<sequence length="736" mass="85293">MKKNSFKLVELALYYIVIFFILREWLIPIMELTKTGFIGLILLFVAISLLLSLFRIHFIISWVVKIAYITWFITFIYGGVFFFSTEGMYFIIDDLQVNFAALLQGDWLGITNPFRTFLFFILIWMLVYLIHHWITVRMSIFYFLILTVFFIATLDTFTQYDGSFAIVKVMLLGLLITSLLFLKRLVIQSNSKINLIKYTKLMAPVVVLIGVISIIAVLLPKSPPQWPDPIPFIQSATGQGEGIEGEGNGISKVGYGENDSRLGGSFVADDTVVFLVESETKQYWRVETKDIYTSKGWEQSNYFDGELLNFAPDETIRHSLPVGPEENTNMATVQVLYPYNFIIQPYGMKSVDIDVPNFDNQTVELMMERNTEKMQVLVNRGVVQLNEFTVQYSKPVYLYSELQNPTEQIDASITERYLQLPETLPDRVRELAAEIVEGRETPYDQARAIELYFRQSGFRYDTEDVAVPSEEQDYVDQFLFETKVGYCDNFSTAMVVLLRSVGIPARWVKGFAGGDVVDNNGSMSTYEITNNHAHSWVEAYIPNVGWVNFEPTIGFNSTRSIDFDIETDVEQQDELVAEEETEPTEVIEEEREEQQQSASQGNTWFTNVKEMFEQIKLFVIALIVLLIVGAVLLYKWRGKWWPKVYVKLQRQKKIDESTFESFYLNLLKLLEMKGFKRKEGQTLEAYAKDVDMYYETYHMTNITKAYEQFIYAKNSTNIDFDKMRESWEYLINRTTS</sequence>
<evidence type="ECO:0000256" key="1">
    <source>
        <dbReference type="SAM" id="MobiDB-lite"/>
    </source>
</evidence>
<dbReference type="PANTHER" id="PTHR42736:SF1">
    <property type="entry name" value="PROTEIN-GLUTAMINE GAMMA-GLUTAMYLTRANSFERASE"/>
    <property type="match status" value="1"/>
</dbReference>
<feature type="region of interest" description="Disordered" evidence="1">
    <location>
        <begin position="576"/>
        <end position="600"/>
    </location>
</feature>
<keyword evidence="2" id="KW-0812">Transmembrane</keyword>
<gene>
    <name evidence="4" type="ORF">EC501_10515</name>
</gene>
<organism evidence="4 5">
    <name type="scientific">Lysinibacillus halotolerans</name>
    <dbReference type="NCBI Taxonomy" id="1368476"/>
    <lineage>
        <taxon>Bacteria</taxon>
        <taxon>Bacillati</taxon>
        <taxon>Bacillota</taxon>
        <taxon>Bacilli</taxon>
        <taxon>Bacillales</taxon>
        <taxon>Bacillaceae</taxon>
        <taxon>Lysinibacillus</taxon>
    </lineage>
</organism>
<dbReference type="InterPro" id="IPR002931">
    <property type="entry name" value="Transglutaminase-like"/>
</dbReference>
<keyword evidence="2" id="KW-0472">Membrane</keyword>
<feature type="compositionally biased region" description="Acidic residues" evidence="1">
    <location>
        <begin position="576"/>
        <end position="592"/>
    </location>
</feature>
<dbReference type="InterPro" id="IPR038765">
    <property type="entry name" value="Papain-like_cys_pep_sf"/>
</dbReference>
<keyword evidence="5" id="KW-1185">Reference proteome</keyword>
<evidence type="ECO:0000259" key="3">
    <source>
        <dbReference type="SMART" id="SM00460"/>
    </source>
</evidence>
<dbReference type="Proteomes" id="UP000279909">
    <property type="component" value="Unassembled WGS sequence"/>
</dbReference>
<evidence type="ECO:0000313" key="5">
    <source>
        <dbReference type="Proteomes" id="UP000279909"/>
    </source>
</evidence>